<evidence type="ECO:0000313" key="3">
    <source>
        <dbReference type="Proteomes" id="UP001519460"/>
    </source>
</evidence>
<gene>
    <name evidence="2" type="ORF">BaRGS_00014357</name>
</gene>
<dbReference type="EMBL" id="JACVVK020000083">
    <property type="protein sequence ID" value="KAK7494465.1"/>
    <property type="molecule type" value="Genomic_DNA"/>
</dbReference>
<dbReference type="AlphaFoldDB" id="A0ABD0L4W9"/>
<evidence type="ECO:0000313" key="2">
    <source>
        <dbReference type="EMBL" id="KAK7494465.1"/>
    </source>
</evidence>
<name>A0ABD0L4W9_9CAEN</name>
<feature type="region of interest" description="Disordered" evidence="1">
    <location>
        <begin position="58"/>
        <end position="78"/>
    </location>
</feature>
<protein>
    <submittedName>
        <fullName evidence="2">Uncharacterized protein</fullName>
    </submittedName>
</protein>
<keyword evidence="3" id="KW-1185">Reference proteome</keyword>
<sequence length="105" mass="11363">MLSHCAFVYTDMYGCLDHLRSVVSQVTAGWLRAEVIFISGTLAVAAQVQIRQWPVVNSPSKPKALTRPPDPETAVSSLRDPCVNMTTGRCQLPVISVILIVGLAV</sequence>
<organism evidence="2 3">
    <name type="scientific">Batillaria attramentaria</name>
    <dbReference type="NCBI Taxonomy" id="370345"/>
    <lineage>
        <taxon>Eukaryota</taxon>
        <taxon>Metazoa</taxon>
        <taxon>Spiralia</taxon>
        <taxon>Lophotrochozoa</taxon>
        <taxon>Mollusca</taxon>
        <taxon>Gastropoda</taxon>
        <taxon>Caenogastropoda</taxon>
        <taxon>Sorbeoconcha</taxon>
        <taxon>Cerithioidea</taxon>
        <taxon>Batillariidae</taxon>
        <taxon>Batillaria</taxon>
    </lineage>
</organism>
<comment type="caution">
    <text evidence="2">The sequence shown here is derived from an EMBL/GenBank/DDBJ whole genome shotgun (WGS) entry which is preliminary data.</text>
</comment>
<accession>A0ABD0L4W9</accession>
<proteinExistence type="predicted"/>
<reference evidence="2 3" key="1">
    <citation type="journal article" date="2023" name="Sci. Data">
        <title>Genome assembly of the Korean intertidal mud-creeper Batillaria attramentaria.</title>
        <authorList>
            <person name="Patra A.K."/>
            <person name="Ho P.T."/>
            <person name="Jun S."/>
            <person name="Lee S.J."/>
            <person name="Kim Y."/>
            <person name="Won Y.J."/>
        </authorList>
    </citation>
    <scope>NUCLEOTIDE SEQUENCE [LARGE SCALE GENOMIC DNA]</scope>
    <source>
        <strain evidence="2">Wonlab-2016</strain>
    </source>
</reference>
<evidence type="ECO:0000256" key="1">
    <source>
        <dbReference type="SAM" id="MobiDB-lite"/>
    </source>
</evidence>
<dbReference type="Proteomes" id="UP001519460">
    <property type="component" value="Unassembled WGS sequence"/>
</dbReference>